<accession>J3CBK0</accession>
<dbReference type="Gene3D" id="2.60.40.740">
    <property type="match status" value="1"/>
</dbReference>
<gene>
    <name evidence="1" type="ORF">PMI13_03907</name>
</gene>
<dbReference type="NCBIfam" id="TIGR04131">
    <property type="entry name" value="Bac_Flav_CTERM"/>
    <property type="match status" value="1"/>
</dbReference>
<dbReference type="Gene3D" id="2.60.40.10">
    <property type="entry name" value="Immunoglobulins"/>
    <property type="match status" value="1"/>
</dbReference>
<proteinExistence type="predicted"/>
<reference evidence="1 2" key="1">
    <citation type="journal article" date="2012" name="J. Bacteriol.">
        <title>Twenty-one genome sequences from Pseudomonas species and 19 genome sequences from diverse bacteria isolated from the rhizosphere and endosphere of Populus deltoides.</title>
        <authorList>
            <person name="Brown S.D."/>
            <person name="Utturkar S.M."/>
            <person name="Klingeman D.M."/>
            <person name="Johnson C.M."/>
            <person name="Martin S.L."/>
            <person name="Land M.L."/>
            <person name="Lu T.Y."/>
            <person name="Schadt C.W."/>
            <person name="Doktycz M.J."/>
            <person name="Pelletier D.A."/>
        </authorList>
    </citation>
    <scope>NUCLEOTIDE SEQUENCE [LARGE SCALE GENOMIC DNA]</scope>
    <source>
        <strain evidence="1 2">CF314</strain>
    </source>
</reference>
<dbReference type="InterPro" id="IPR026341">
    <property type="entry name" value="T9SS_type_B"/>
</dbReference>
<dbReference type="Pfam" id="PF13585">
    <property type="entry name" value="CHU_C"/>
    <property type="match status" value="1"/>
</dbReference>
<dbReference type="Proteomes" id="UP000007509">
    <property type="component" value="Unassembled WGS sequence"/>
</dbReference>
<dbReference type="InterPro" id="IPR036179">
    <property type="entry name" value="Ig-like_dom_sf"/>
</dbReference>
<dbReference type="OrthoDB" id="9765926at2"/>
<dbReference type="InterPro" id="IPR013783">
    <property type="entry name" value="Ig-like_fold"/>
</dbReference>
<evidence type="ECO:0000313" key="1">
    <source>
        <dbReference type="EMBL" id="EJL68151.1"/>
    </source>
</evidence>
<organism evidence="1 2">
    <name type="scientific">Chryseobacterium populi</name>
    <dbReference type="NCBI Taxonomy" id="1144316"/>
    <lineage>
        <taxon>Bacteria</taxon>
        <taxon>Pseudomonadati</taxon>
        <taxon>Bacteroidota</taxon>
        <taxon>Flavobacteriia</taxon>
        <taxon>Flavobacteriales</taxon>
        <taxon>Weeksellaceae</taxon>
        <taxon>Chryseobacterium group</taxon>
        <taxon>Chryseobacterium</taxon>
    </lineage>
</organism>
<keyword evidence="2" id="KW-1185">Reference proteome</keyword>
<dbReference type="AlphaFoldDB" id="J3CBK0"/>
<feature type="non-terminal residue" evidence="1">
    <location>
        <position position="1"/>
    </location>
</feature>
<dbReference type="SUPFAM" id="SSF48726">
    <property type="entry name" value="Immunoglobulin"/>
    <property type="match status" value="1"/>
</dbReference>
<dbReference type="PATRIC" id="fig|1144316.3.peg.3921"/>
<comment type="caution">
    <text evidence="1">The sequence shown here is derived from an EMBL/GenBank/DDBJ whole genome shotgun (WGS) entry which is preliminary data.</text>
</comment>
<protein>
    <submittedName>
        <fullName evidence="1">Gliding motility-associated C-terminal domain containing protein</fullName>
    </submittedName>
</protein>
<sequence>SLSECTNSTTATFDLTSAQPAISTTAGATFAYYANQADAIAGNASTIATPTAYSSGNVTIYVRVTVGTCFKVVELQLNITQTSTPTITSSSTSICYGGSGVTLTSSQPTGNTWSTGATTPSITVTTPGTYTLTNSTGNCTSNPASITITAESDPDVQITGNLVLCESPTQLTATSTGTGNTYSWSNGTTGNTISVSAPGTYTVTVETPAGCQYQESVAVTQGAVPVVQNASLNECSNSTTATFNLTSAQPSISTTPGTTFAYYINQADAIAGNASTIATPTAYTSGNATVYVRVSTNTCFKIAELQLNVTQTSTPTITSPSTTICYGGSVTLTSSQTTGNTWSTGATTPSITVTTPGTYTLTNSTGNCTSSPASITITAESDPDVQITGNLFFCQGSSTVLTATSVGTGNTYSWSNGTNGAVNTVTTPGTHTVTVTTPAGCQYQKSVTVAVDPAIVVNIAQPAEITCTNSQVTLDATASVYQPGATFLWTATGGGNIVSGANTLTPVVDNNGTYTLTITSTPLGCTNQASVTVIKNTTPPTISVTASALTICPGQSVTLTASGATSYTWTGLPGTGNTQIVSPTTTTTYTVTGIGANGCPASTPATITINVVPEIVSPLHDIEICKGDKAVLDAGSGPNYTYTWSTGATTQTITTELAGTYTVTINNGACSKTFTATVGYLVTPEILEIHYKNNTLVIIAKNNGILPMEYSIDGGVTWQPSNTFYHVFSNTLYSIQVRNRGMTCYSEAIYYTFFMPNVITPNHDGKNDYIDFSEINKFGNFEGNIFDRYGKVVFNASSKNPKWDGKHLGNLAPTGTYWYKLSWEDRISKKPVHLSGWILLKNRD</sequence>
<evidence type="ECO:0000313" key="2">
    <source>
        <dbReference type="Proteomes" id="UP000007509"/>
    </source>
</evidence>
<name>J3CBK0_9FLAO</name>
<dbReference type="EMBL" id="AKJY01000106">
    <property type="protein sequence ID" value="EJL68151.1"/>
    <property type="molecule type" value="Genomic_DNA"/>
</dbReference>
<dbReference type="RefSeq" id="WP_007846837.1">
    <property type="nucleotide sequence ID" value="NZ_AKJY01000106.1"/>
</dbReference>